<dbReference type="InterPro" id="IPR006828">
    <property type="entry name" value="ASC_dom"/>
</dbReference>
<dbReference type="GO" id="GO:0019901">
    <property type="term" value="F:protein kinase binding"/>
    <property type="evidence" value="ECO:0007669"/>
    <property type="project" value="TreeGrafter"/>
</dbReference>
<dbReference type="Gene3D" id="2.60.40.10">
    <property type="entry name" value="Immunoglobulins"/>
    <property type="match status" value="1"/>
</dbReference>
<dbReference type="SUPFAM" id="SSF81296">
    <property type="entry name" value="E set domains"/>
    <property type="match status" value="1"/>
</dbReference>
<dbReference type="InterPro" id="IPR037256">
    <property type="entry name" value="ASC_dom_sf"/>
</dbReference>
<evidence type="ECO:0000259" key="5">
    <source>
        <dbReference type="SMART" id="SM01010"/>
    </source>
</evidence>
<dbReference type="Proteomes" id="UP001310890">
    <property type="component" value="Unassembled WGS sequence"/>
</dbReference>
<sequence length="436" mass="47582">MGQAESKDRRPPSRSRTVSSQDKYDEKDEKDRASPPTRPVEVPQAGDGLNEREIAVESAEITHELQYGIPASNRYDRPPRLPLPIEEEVHTPGSPILTAQDLGSPLFQQESDGLLPRRASVLSSTTADDDDVGELDIFPPEAHSSAAATVPTTVTWRGQADKVYVTGTFVNWERKFKLHRDKEHGVFSATLQLKPGTHHLKFLVGNDMITSDELPTTVDYTNILVNYIEVVAPLPTTAEQEPVPAEPMPIPGAALTAGRVSETGEPIAKPIDIRPAPHASETDGKVPLTLQETPDTSAPQPTPSSAPPLPTPTPQTQPIPKPVKQKLPRPKYTSTIPAFLADLDSTNPSEEKAQRAKRVEQHLPQPPSLPMFLGKSILNGTMPHKDDASVLLMPNHTVLNHLATSSIKSGVLATSGTTRYKRKFLTTIMYKPTVED</sequence>
<dbReference type="Pfam" id="PF16561">
    <property type="entry name" value="AMPK1_CBM"/>
    <property type="match status" value="1"/>
</dbReference>
<organism evidence="6 7">
    <name type="scientific">Meristemomyces frigidus</name>
    <dbReference type="NCBI Taxonomy" id="1508187"/>
    <lineage>
        <taxon>Eukaryota</taxon>
        <taxon>Fungi</taxon>
        <taxon>Dikarya</taxon>
        <taxon>Ascomycota</taxon>
        <taxon>Pezizomycotina</taxon>
        <taxon>Dothideomycetes</taxon>
        <taxon>Dothideomycetidae</taxon>
        <taxon>Mycosphaerellales</taxon>
        <taxon>Teratosphaeriaceae</taxon>
        <taxon>Meristemomyces</taxon>
    </lineage>
</organism>
<dbReference type="PANTHER" id="PTHR10343">
    <property type="entry name" value="5'-AMP-ACTIVATED PROTEIN KINASE , BETA SUBUNIT"/>
    <property type="match status" value="1"/>
</dbReference>
<comment type="similarity">
    <text evidence="2">Belongs to the 5'-AMP-activated protein kinase beta subunit family.</text>
</comment>
<gene>
    <name evidence="6" type="ORF">LTR62_005249</name>
</gene>
<feature type="compositionally biased region" description="Basic and acidic residues" evidence="4">
    <location>
        <begin position="22"/>
        <end position="33"/>
    </location>
</feature>
<dbReference type="GO" id="GO:0005634">
    <property type="term" value="C:nucleus"/>
    <property type="evidence" value="ECO:0007669"/>
    <property type="project" value="TreeGrafter"/>
</dbReference>
<feature type="region of interest" description="Disordered" evidence="4">
    <location>
        <begin position="1"/>
        <end position="51"/>
    </location>
</feature>
<evidence type="ECO:0000313" key="7">
    <source>
        <dbReference type="Proteomes" id="UP001310890"/>
    </source>
</evidence>
<protein>
    <recommendedName>
        <fullName evidence="5">Association with the SNF1 complex (ASC) domain-containing protein</fullName>
    </recommendedName>
</protein>
<dbReference type="InterPro" id="IPR032640">
    <property type="entry name" value="AMPK1_CBM"/>
</dbReference>
<keyword evidence="3" id="KW-0963">Cytoplasm</keyword>
<accession>A0AAN7TFL3</accession>
<dbReference type="Pfam" id="PF04739">
    <property type="entry name" value="AMPKBI"/>
    <property type="match status" value="1"/>
</dbReference>
<reference evidence="6" key="1">
    <citation type="submission" date="2023-08" db="EMBL/GenBank/DDBJ databases">
        <title>Black Yeasts Isolated from many extreme environments.</title>
        <authorList>
            <person name="Coleine C."/>
            <person name="Stajich J.E."/>
            <person name="Selbmann L."/>
        </authorList>
    </citation>
    <scope>NUCLEOTIDE SEQUENCE</scope>
    <source>
        <strain evidence="6">CCFEE 5401</strain>
    </source>
</reference>
<dbReference type="InterPro" id="IPR014756">
    <property type="entry name" value="Ig_E-set"/>
</dbReference>
<feature type="compositionally biased region" description="Pro residues" evidence="4">
    <location>
        <begin position="300"/>
        <end position="321"/>
    </location>
</feature>
<evidence type="ECO:0000256" key="1">
    <source>
        <dbReference type="ARBA" id="ARBA00004496"/>
    </source>
</evidence>
<dbReference type="FunFam" id="2.60.40.10:FF:000562">
    <property type="entry name" value="Snf1 kinase complex beta-subunit Gal83"/>
    <property type="match status" value="1"/>
</dbReference>
<dbReference type="SMART" id="SM01010">
    <property type="entry name" value="AMPKBI"/>
    <property type="match status" value="1"/>
</dbReference>
<dbReference type="PANTHER" id="PTHR10343:SF84">
    <property type="entry name" value="5'-AMP-ACTIVATED PROTEIN KINASE SUBUNIT BETA-1"/>
    <property type="match status" value="1"/>
</dbReference>
<evidence type="ECO:0000256" key="2">
    <source>
        <dbReference type="ARBA" id="ARBA00010926"/>
    </source>
</evidence>
<dbReference type="InterPro" id="IPR013783">
    <property type="entry name" value="Ig-like_fold"/>
</dbReference>
<comment type="caution">
    <text evidence="6">The sequence shown here is derived from an EMBL/GenBank/DDBJ whole genome shotgun (WGS) entry which is preliminary data.</text>
</comment>
<dbReference type="AlphaFoldDB" id="A0AAN7TFL3"/>
<dbReference type="SUPFAM" id="SSF160219">
    <property type="entry name" value="AMPKBI-like"/>
    <property type="match status" value="1"/>
</dbReference>
<dbReference type="CDD" id="cd02859">
    <property type="entry name" value="E_set_AMPKbeta_like_N"/>
    <property type="match status" value="1"/>
</dbReference>
<dbReference type="InterPro" id="IPR050827">
    <property type="entry name" value="CRP1_MDG1_kinase"/>
</dbReference>
<evidence type="ECO:0000313" key="6">
    <source>
        <dbReference type="EMBL" id="KAK5111221.1"/>
    </source>
</evidence>
<dbReference type="EMBL" id="JAVRRL010000041">
    <property type="protein sequence ID" value="KAK5111221.1"/>
    <property type="molecule type" value="Genomic_DNA"/>
</dbReference>
<dbReference type="Gene3D" id="6.20.250.60">
    <property type="match status" value="1"/>
</dbReference>
<comment type="subcellular location">
    <subcellularLocation>
        <location evidence="1">Cytoplasm</location>
    </subcellularLocation>
</comment>
<feature type="region of interest" description="Disordered" evidence="4">
    <location>
        <begin position="269"/>
        <end position="330"/>
    </location>
</feature>
<evidence type="ECO:0000256" key="3">
    <source>
        <dbReference type="ARBA" id="ARBA00022490"/>
    </source>
</evidence>
<evidence type="ECO:0000256" key="4">
    <source>
        <dbReference type="SAM" id="MobiDB-lite"/>
    </source>
</evidence>
<proteinExistence type="inferred from homology"/>
<dbReference type="GO" id="GO:0005737">
    <property type="term" value="C:cytoplasm"/>
    <property type="evidence" value="ECO:0007669"/>
    <property type="project" value="UniProtKB-SubCell"/>
</dbReference>
<feature type="compositionally biased region" description="Basic and acidic residues" evidence="4">
    <location>
        <begin position="1"/>
        <end position="11"/>
    </location>
</feature>
<dbReference type="GO" id="GO:0007165">
    <property type="term" value="P:signal transduction"/>
    <property type="evidence" value="ECO:0007669"/>
    <property type="project" value="TreeGrafter"/>
</dbReference>
<dbReference type="GO" id="GO:0031588">
    <property type="term" value="C:nucleotide-activated protein kinase complex"/>
    <property type="evidence" value="ECO:0007669"/>
    <property type="project" value="TreeGrafter"/>
</dbReference>
<feature type="domain" description="Association with the SNF1 complex (ASC)" evidence="5">
    <location>
        <begin position="325"/>
        <end position="433"/>
    </location>
</feature>
<name>A0AAN7TFL3_9PEZI</name>